<reference evidence="1" key="1">
    <citation type="submission" date="2023-08" db="EMBL/GenBank/DDBJ databases">
        <title>Mucin Metabolism Genes Underlie the Key Renovations of Bacteroides xylanisolvens Genomes in Captive Great Apes.</title>
        <authorList>
            <person name="Nishida A.H."/>
        </authorList>
    </citation>
    <scope>NUCLEOTIDE SEQUENCE</scope>
    <source>
        <strain evidence="1">P13.H9</strain>
    </source>
</reference>
<accession>A0AAW4SXA7</accession>
<dbReference type="Proteomes" id="UP001198461">
    <property type="component" value="Unassembled WGS sequence"/>
</dbReference>
<gene>
    <name evidence="1" type="ORF">LD004_03210</name>
</gene>
<organism evidence="1 2">
    <name type="scientific">Bacteroides xylanisolvens</name>
    <dbReference type="NCBI Taxonomy" id="371601"/>
    <lineage>
        <taxon>Bacteria</taxon>
        <taxon>Pseudomonadati</taxon>
        <taxon>Bacteroidota</taxon>
        <taxon>Bacteroidia</taxon>
        <taxon>Bacteroidales</taxon>
        <taxon>Bacteroidaceae</taxon>
        <taxon>Bacteroides</taxon>
    </lineage>
</organism>
<proteinExistence type="predicted"/>
<evidence type="ECO:0000313" key="1">
    <source>
        <dbReference type="EMBL" id="MCA4702623.1"/>
    </source>
</evidence>
<comment type="caution">
    <text evidence="1">The sequence shown here is derived from an EMBL/GenBank/DDBJ whole genome shotgun (WGS) entry which is preliminary data.</text>
</comment>
<name>A0AAW4SXA7_9BACE</name>
<dbReference type="EMBL" id="JAIWYE010000011">
    <property type="protein sequence ID" value="MCA4702623.1"/>
    <property type="molecule type" value="Genomic_DNA"/>
</dbReference>
<protein>
    <submittedName>
        <fullName evidence="1">Uncharacterized protein</fullName>
    </submittedName>
</protein>
<sequence>MENRIEDHITKNEGGRSMIILASKEKQMSEREESNNPKLAQLPIKDLIFLRFITETDLIKYYTGETEYIPYGLVEFMLDSRAQNKNWIRHELTSYEDRFVISWHLLFEQAISNNSELIHIAVASDILNLTDEEVYELAKDDDELYKRKEKEIYYVTFQWLVSQYMGLVEKLGVEADISLIHNNKDKIKLTIKRIL</sequence>
<evidence type="ECO:0000313" key="2">
    <source>
        <dbReference type="Proteomes" id="UP001198461"/>
    </source>
</evidence>
<dbReference type="AlphaFoldDB" id="A0AAW4SXA7"/>
<dbReference type="RefSeq" id="WP_225450526.1">
    <property type="nucleotide sequence ID" value="NZ_JAIWXB010000009.1"/>
</dbReference>